<dbReference type="RefSeq" id="WP_344539031.1">
    <property type="nucleotide sequence ID" value="NZ_BAAATD010000002.1"/>
</dbReference>
<proteinExistence type="predicted"/>
<dbReference type="Gene3D" id="3.40.50.300">
    <property type="entry name" value="P-loop containing nucleotide triphosphate hydrolases"/>
    <property type="match status" value="1"/>
</dbReference>
<comment type="caution">
    <text evidence="1">The sequence shown here is derived from an EMBL/GenBank/DDBJ whole genome shotgun (WGS) entry which is preliminary data.</text>
</comment>
<sequence>MRASANDPGGLPVLWICGPVGVGKSTIGFEVFLQIVREGVRAAYADVKQLGFMSGAGEVWKANLAAMVPVFGEAGARCLIVSGGADEPDVSFLPGVVTVCRLHAGPDRLTERIMARGRGEGPAIPGDGLRGQPHAVLREVARQAIREAEGPHGGGLRIDTDELSVEEAARAMRAAWRRGG</sequence>
<evidence type="ECO:0000313" key="2">
    <source>
        <dbReference type="Proteomes" id="UP001501509"/>
    </source>
</evidence>
<organism evidence="1 2">
    <name type="scientific">Actinomadura fulvescens</name>
    <dbReference type="NCBI Taxonomy" id="46160"/>
    <lineage>
        <taxon>Bacteria</taxon>
        <taxon>Bacillati</taxon>
        <taxon>Actinomycetota</taxon>
        <taxon>Actinomycetes</taxon>
        <taxon>Streptosporangiales</taxon>
        <taxon>Thermomonosporaceae</taxon>
        <taxon>Actinomadura</taxon>
    </lineage>
</organism>
<dbReference type="InterPro" id="IPR027417">
    <property type="entry name" value="P-loop_NTPase"/>
</dbReference>
<name>A0ABN3PH49_9ACTN</name>
<keyword evidence="2" id="KW-1185">Reference proteome</keyword>
<evidence type="ECO:0000313" key="1">
    <source>
        <dbReference type="EMBL" id="GAA2583331.1"/>
    </source>
</evidence>
<accession>A0ABN3PH49</accession>
<dbReference type="Proteomes" id="UP001501509">
    <property type="component" value="Unassembled WGS sequence"/>
</dbReference>
<gene>
    <name evidence="1" type="ORF">GCM10010411_15000</name>
</gene>
<dbReference type="SUPFAM" id="SSF52540">
    <property type="entry name" value="P-loop containing nucleoside triphosphate hydrolases"/>
    <property type="match status" value="1"/>
</dbReference>
<dbReference type="EMBL" id="BAAATD010000002">
    <property type="protein sequence ID" value="GAA2583331.1"/>
    <property type="molecule type" value="Genomic_DNA"/>
</dbReference>
<reference evidence="1 2" key="1">
    <citation type="journal article" date="2019" name="Int. J. Syst. Evol. Microbiol.">
        <title>The Global Catalogue of Microorganisms (GCM) 10K type strain sequencing project: providing services to taxonomists for standard genome sequencing and annotation.</title>
        <authorList>
            <consortium name="The Broad Institute Genomics Platform"/>
            <consortium name="The Broad Institute Genome Sequencing Center for Infectious Disease"/>
            <person name="Wu L."/>
            <person name="Ma J."/>
        </authorList>
    </citation>
    <scope>NUCLEOTIDE SEQUENCE [LARGE SCALE GENOMIC DNA]</scope>
    <source>
        <strain evidence="1 2">JCM 6833</strain>
    </source>
</reference>
<protein>
    <submittedName>
        <fullName evidence="1">Uncharacterized protein</fullName>
    </submittedName>
</protein>